<feature type="compositionally biased region" description="Low complexity" evidence="1">
    <location>
        <begin position="135"/>
        <end position="146"/>
    </location>
</feature>
<gene>
    <name evidence="2" type="ORF">JKILLFL_G797</name>
</gene>
<keyword evidence="3" id="KW-1185">Reference proteome</keyword>
<dbReference type="Proteomes" id="UP000836404">
    <property type="component" value="Unassembled WGS sequence"/>
</dbReference>
<feature type="region of interest" description="Disordered" evidence="1">
    <location>
        <begin position="189"/>
        <end position="294"/>
    </location>
</feature>
<accession>A0A9N8QKY8</accession>
<feature type="region of interest" description="Disordered" evidence="1">
    <location>
        <begin position="135"/>
        <end position="154"/>
    </location>
</feature>
<feature type="compositionally biased region" description="Acidic residues" evidence="1">
    <location>
        <begin position="273"/>
        <end position="285"/>
    </location>
</feature>
<protein>
    <submittedName>
        <fullName evidence="2">Uncharacterized protein</fullName>
    </submittedName>
</protein>
<feature type="compositionally biased region" description="Low complexity" evidence="1">
    <location>
        <begin position="252"/>
        <end position="263"/>
    </location>
</feature>
<feature type="compositionally biased region" description="Low complexity" evidence="1">
    <location>
        <begin position="215"/>
        <end position="225"/>
    </location>
</feature>
<name>A0A9N8QKY8_9BASI</name>
<evidence type="ECO:0000256" key="1">
    <source>
        <dbReference type="SAM" id="MobiDB-lite"/>
    </source>
</evidence>
<evidence type="ECO:0000313" key="2">
    <source>
        <dbReference type="EMBL" id="CAD6955268.1"/>
    </source>
</evidence>
<evidence type="ECO:0000313" key="3">
    <source>
        <dbReference type="Proteomes" id="UP000836404"/>
    </source>
</evidence>
<organism evidence="2 3">
    <name type="scientific">Tilletia laevis</name>
    <dbReference type="NCBI Taxonomy" id="157183"/>
    <lineage>
        <taxon>Eukaryota</taxon>
        <taxon>Fungi</taxon>
        <taxon>Dikarya</taxon>
        <taxon>Basidiomycota</taxon>
        <taxon>Ustilaginomycotina</taxon>
        <taxon>Exobasidiomycetes</taxon>
        <taxon>Tilletiales</taxon>
        <taxon>Tilletiaceae</taxon>
        <taxon>Tilletia</taxon>
    </lineage>
</organism>
<dbReference type="EMBL" id="CAJHJF010006207">
    <property type="protein sequence ID" value="CAD6955268.1"/>
    <property type="molecule type" value="Genomic_DNA"/>
</dbReference>
<sequence>MAAIYLIHSTSTIHGPQAVRTNNHPSAYGLNPFSTTTGRHNSCGSSLALHEYDHAPALIPRYAPHHLSHDEHRYEVDLDVDDIRAALYRHALVERERERERQRQRQLQLRQQLQRQRAIEGKAIDQAGNAATTLKIPTATTTTPTPSKRDDLTAKAAAQAQEAILSEDNLKAFTAVFGDLFHEVFGQAPAEAKDETEAESKKATQTDARTERTIEITSSTSATDTDTTHANVNPTTTAHPPRAPSPALSNTSRRSSSSSSSASRKAHVRDADENGEEILTPEDDVVVVSSSDDS</sequence>
<dbReference type="AlphaFoldDB" id="A0A9N8QKY8"/>
<reference evidence="2 3" key="1">
    <citation type="submission" date="2020-10" db="EMBL/GenBank/DDBJ databases">
        <authorList>
            <person name="Sedaghatjoo S."/>
        </authorList>
    </citation>
    <scope>NUCLEOTIDE SEQUENCE [LARGE SCALE GENOMIC DNA]</scope>
    <source>
        <strain evidence="2 3">LLFL</strain>
    </source>
</reference>
<comment type="caution">
    <text evidence="2">The sequence shown here is derived from an EMBL/GenBank/DDBJ whole genome shotgun (WGS) entry which is preliminary data.</text>
</comment>
<feature type="compositionally biased region" description="Basic and acidic residues" evidence="1">
    <location>
        <begin position="191"/>
        <end position="214"/>
    </location>
</feature>
<proteinExistence type="predicted"/>
<feature type="compositionally biased region" description="Polar residues" evidence="1">
    <location>
        <begin position="229"/>
        <end position="238"/>
    </location>
</feature>